<proteinExistence type="predicted"/>
<dbReference type="FunFam" id="3.40.50.300:FF:000836">
    <property type="entry name" value="ABC transporter B family member 25"/>
    <property type="match status" value="1"/>
</dbReference>
<keyword evidence="7 9" id="KW-0472">Membrane</keyword>
<dbReference type="InterPro" id="IPR011527">
    <property type="entry name" value="ABC1_TM_dom"/>
</dbReference>
<dbReference type="Pfam" id="PF00005">
    <property type="entry name" value="ABC_tran"/>
    <property type="match status" value="1"/>
</dbReference>
<evidence type="ECO:0000259" key="10">
    <source>
        <dbReference type="PROSITE" id="PS50893"/>
    </source>
</evidence>
<dbReference type="Pfam" id="PF00664">
    <property type="entry name" value="ABC_membrane"/>
    <property type="match status" value="1"/>
</dbReference>
<dbReference type="InterPro" id="IPR003439">
    <property type="entry name" value="ABC_transporter-like_ATP-bd"/>
</dbReference>
<keyword evidence="5 12" id="KW-0067">ATP-binding</keyword>
<feature type="compositionally biased region" description="Polar residues" evidence="8">
    <location>
        <begin position="59"/>
        <end position="70"/>
    </location>
</feature>
<evidence type="ECO:0000256" key="3">
    <source>
        <dbReference type="ARBA" id="ARBA00022692"/>
    </source>
</evidence>
<protein>
    <submittedName>
        <fullName evidence="12">ATP-binding cassette permease mdl1</fullName>
    </submittedName>
</protein>
<accession>A0AAN6GPQ5</accession>
<evidence type="ECO:0000256" key="9">
    <source>
        <dbReference type="SAM" id="Phobius"/>
    </source>
</evidence>
<feature type="region of interest" description="Disordered" evidence="8">
    <location>
        <begin position="36"/>
        <end position="70"/>
    </location>
</feature>
<evidence type="ECO:0000256" key="7">
    <source>
        <dbReference type="ARBA" id="ARBA00023136"/>
    </source>
</evidence>
<dbReference type="GO" id="GO:0090374">
    <property type="term" value="P:oligopeptide export from mitochondrion"/>
    <property type="evidence" value="ECO:0007669"/>
    <property type="project" value="TreeGrafter"/>
</dbReference>
<dbReference type="GO" id="GO:0016887">
    <property type="term" value="F:ATP hydrolysis activity"/>
    <property type="evidence" value="ECO:0007669"/>
    <property type="project" value="InterPro"/>
</dbReference>
<dbReference type="InterPro" id="IPR027417">
    <property type="entry name" value="P-loop_NTPase"/>
</dbReference>
<organism evidence="12 13">
    <name type="scientific">Tilletia horrida</name>
    <dbReference type="NCBI Taxonomy" id="155126"/>
    <lineage>
        <taxon>Eukaryota</taxon>
        <taxon>Fungi</taxon>
        <taxon>Dikarya</taxon>
        <taxon>Basidiomycota</taxon>
        <taxon>Ustilaginomycotina</taxon>
        <taxon>Exobasidiomycetes</taxon>
        <taxon>Tilletiales</taxon>
        <taxon>Tilletiaceae</taxon>
        <taxon>Tilletia</taxon>
    </lineage>
</organism>
<name>A0AAN6GPQ5_9BASI</name>
<dbReference type="EMBL" id="JAPDMZ010000091">
    <property type="protein sequence ID" value="KAK0550525.1"/>
    <property type="molecule type" value="Genomic_DNA"/>
</dbReference>
<feature type="domain" description="ABC transmembrane type-1" evidence="11">
    <location>
        <begin position="228"/>
        <end position="514"/>
    </location>
</feature>
<feature type="compositionally biased region" description="Low complexity" evidence="8">
    <location>
        <begin position="141"/>
        <end position="165"/>
    </location>
</feature>
<feature type="transmembrane region" description="Helical" evidence="9">
    <location>
        <begin position="262"/>
        <end position="284"/>
    </location>
</feature>
<evidence type="ECO:0000259" key="11">
    <source>
        <dbReference type="PROSITE" id="PS50929"/>
    </source>
</evidence>
<comment type="caution">
    <text evidence="12">The sequence shown here is derived from an EMBL/GenBank/DDBJ whole genome shotgun (WGS) entry which is preliminary data.</text>
</comment>
<dbReference type="FunFam" id="1.20.1560.10:FF:000085">
    <property type="entry name" value="Probable ATP-binding cassette (ABC) transporter"/>
    <property type="match status" value="1"/>
</dbReference>
<keyword evidence="4" id="KW-0547">Nucleotide-binding</keyword>
<evidence type="ECO:0000256" key="6">
    <source>
        <dbReference type="ARBA" id="ARBA00022989"/>
    </source>
</evidence>
<feature type="transmembrane region" description="Helical" evidence="9">
    <location>
        <begin position="453"/>
        <end position="474"/>
    </location>
</feature>
<dbReference type="InterPro" id="IPR017871">
    <property type="entry name" value="ABC_transporter-like_CS"/>
</dbReference>
<dbReference type="PANTHER" id="PTHR43394">
    <property type="entry name" value="ATP-DEPENDENT PERMEASE MDL1, MITOCHONDRIAL"/>
    <property type="match status" value="1"/>
</dbReference>
<dbReference type="GO" id="GO:0005524">
    <property type="term" value="F:ATP binding"/>
    <property type="evidence" value="ECO:0007669"/>
    <property type="project" value="UniProtKB-KW"/>
</dbReference>
<evidence type="ECO:0000313" key="12">
    <source>
        <dbReference type="EMBL" id="KAK0550525.1"/>
    </source>
</evidence>
<feature type="compositionally biased region" description="Polar residues" evidence="8">
    <location>
        <begin position="88"/>
        <end position="99"/>
    </location>
</feature>
<evidence type="ECO:0000256" key="1">
    <source>
        <dbReference type="ARBA" id="ARBA00004141"/>
    </source>
</evidence>
<dbReference type="AlphaFoldDB" id="A0AAN6GPQ5"/>
<evidence type="ECO:0000313" key="13">
    <source>
        <dbReference type="Proteomes" id="UP001176517"/>
    </source>
</evidence>
<feature type="compositionally biased region" description="Polar residues" evidence="8">
    <location>
        <begin position="121"/>
        <end position="134"/>
    </location>
</feature>
<feature type="region of interest" description="Disordered" evidence="8">
    <location>
        <begin position="88"/>
        <end position="165"/>
    </location>
</feature>
<dbReference type="SUPFAM" id="SSF90123">
    <property type="entry name" value="ABC transporter transmembrane region"/>
    <property type="match status" value="1"/>
</dbReference>
<dbReference type="InterPro" id="IPR036640">
    <property type="entry name" value="ABC1_TM_sf"/>
</dbReference>
<dbReference type="SMART" id="SM00382">
    <property type="entry name" value="AAA"/>
    <property type="match status" value="1"/>
</dbReference>
<dbReference type="InterPro" id="IPR003593">
    <property type="entry name" value="AAA+_ATPase"/>
</dbReference>
<feature type="compositionally biased region" description="Basic and acidic residues" evidence="8">
    <location>
        <begin position="190"/>
        <end position="202"/>
    </location>
</feature>
<dbReference type="Gene3D" id="1.20.1560.10">
    <property type="entry name" value="ABC transporter type 1, transmembrane domain"/>
    <property type="match status" value="1"/>
</dbReference>
<feature type="region of interest" description="Disordered" evidence="8">
    <location>
        <begin position="187"/>
        <end position="214"/>
    </location>
</feature>
<keyword evidence="6 9" id="KW-1133">Transmembrane helix</keyword>
<evidence type="ECO:0000256" key="2">
    <source>
        <dbReference type="ARBA" id="ARBA00022448"/>
    </source>
</evidence>
<dbReference type="GO" id="GO:0015421">
    <property type="term" value="F:ABC-type oligopeptide transporter activity"/>
    <property type="evidence" value="ECO:0007669"/>
    <property type="project" value="TreeGrafter"/>
</dbReference>
<reference evidence="12" key="1">
    <citation type="journal article" date="2023" name="PhytoFront">
        <title>Draft Genome Resources of Seven Strains of Tilletia horrida, Causal Agent of Kernel Smut of Rice.</title>
        <authorList>
            <person name="Khanal S."/>
            <person name="Antony Babu S."/>
            <person name="Zhou X.G."/>
        </authorList>
    </citation>
    <scope>NUCLEOTIDE SEQUENCE</scope>
    <source>
        <strain evidence="12">TX6</strain>
    </source>
</reference>
<feature type="transmembrane region" description="Helical" evidence="9">
    <location>
        <begin position="369"/>
        <end position="387"/>
    </location>
</feature>
<dbReference type="Proteomes" id="UP001176517">
    <property type="component" value="Unassembled WGS sequence"/>
</dbReference>
<dbReference type="GO" id="GO:0005743">
    <property type="term" value="C:mitochondrial inner membrane"/>
    <property type="evidence" value="ECO:0007669"/>
    <property type="project" value="TreeGrafter"/>
</dbReference>
<dbReference type="SUPFAM" id="SSF52540">
    <property type="entry name" value="P-loop containing nucleoside triphosphate hydrolases"/>
    <property type="match status" value="1"/>
</dbReference>
<sequence>MTAISRLSLLRSSCSANSSPASSTSSSLVSCCYSSSLPSSSSYRTAPSSSSPARRIDQRQFSTSSASSQHLRLQPQLFGSLARNFATHSQASSSESTPRLTLHRGTRTQGSIANVGLRPSLSFQRWQSSTSAKSAPSAVQAPSANSTTTTQSAPAASTANASAEAAPATGSSVSRIWDRILAAASRAASSKKDGKKDSEGGDPKTPPPSFPDLRRLFSLASPQRKRIILALGLLLISSAVSLSVPAIIGGLMDFFSKSQDTLYGMAFSTVAFLLLGVFLIGAVAKAGSNILLDLAGIEVIAALRRRSFRNVLRQDVEWADKGAGDVISRLSVDTTIVGESLTDDLGDGLRAAVTTVAAAGAMLYISAKLTLLMCCVVPPAAIGAVFYSRFIRDLTNKTQDAVGELSKTAEERISPQAFRTVTAFNTQEPEAKKFNDKVEEVVKLQTKEAMATGFFYSGTGLTGNIAILCLLSYGGHLVSRGEISVGDLTSLLLYTAYLGGGLASLTSFVTSLMRAIGAGVRVFQLMDREPTIKLLSSASSPARTLKKLNATRPPKIEMEHVSFSYPSRPTIPILRELDLKIEPGESVALVGPSGVGKSSVHSLLLRFYDPDSGSVKLDGVDVRDLAPEEVRSLSGVVSQTPVLFEASVADNIAYGCDTTPTREEIERAARLANAHEFIMGLPQGFDTVIGPRQLSGGQMQRVAIARALVRNPKILLLDEATSALDSRSEALINQSIDRIIADGRITVWIVAHRLSTIRSASRVMVLDGGKIVESGTFAELDRPGTKFRKLMATQLEVGGGSEVGSHDVQKADDEVEEVKVEGAKVAATA</sequence>
<feature type="domain" description="ABC transporter" evidence="10">
    <location>
        <begin position="556"/>
        <end position="793"/>
    </location>
</feature>
<evidence type="ECO:0000256" key="8">
    <source>
        <dbReference type="SAM" id="MobiDB-lite"/>
    </source>
</evidence>
<dbReference type="PROSITE" id="PS00211">
    <property type="entry name" value="ABC_TRANSPORTER_1"/>
    <property type="match status" value="1"/>
</dbReference>
<gene>
    <name evidence="12" type="primary">MDL1</name>
    <name evidence="12" type="ORF">OC846_003629</name>
</gene>
<dbReference type="PANTHER" id="PTHR43394:SF1">
    <property type="entry name" value="ATP-BINDING CASSETTE SUB-FAMILY B MEMBER 10, MITOCHONDRIAL"/>
    <property type="match status" value="1"/>
</dbReference>
<dbReference type="Gene3D" id="3.40.50.300">
    <property type="entry name" value="P-loop containing nucleotide triphosphate hydrolases"/>
    <property type="match status" value="1"/>
</dbReference>
<feature type="compositionally biased region" description="Low complexity" evidence="8">
    <location>
        <begin position="36"/>
        <end position="53"/>
    </location>
</feature>
<dbReference type="PROSITE" id="PS50929">
    <property type="entry name" value="ABC_TM1F"/>
    <property type="match status" value="1"/>
</dbReference>
<comment type="subcellular location">
    <subcellularLocation>
        <location evidence="1">Membrane</location>
        <topology evidence="1">Multi-pass membrane protein</topology>
    </subcellularLocation>
</comment>
<evidence type="ECO:0000256" key="4">
    <source>
        <dbReference type="ARBA" id="ARBA00022741"/>
    </source>
</evidence>
<feature type="transmembrane region" description="Helical" evidence="9">
    <location>
        <begin position="494"/>
        <end position="516"/>
    </location>
</feature>
<evidence type="ECO:0000256" key="5">
    <source>
        <dbReference type="ARBA" id="ARBA00022840"/>
    </source>
</evidence>
<dbReference type="PROSITE" id="PS50893">
    <property type="entry name" value="ABC_TRANSPORTER_2"/>
    <property type="match status" value="1"/>
</dbReference>
<keyword evidence="2" id="KW-0813">Transport</keyword>
<dbReference type="CDD" id="cd18573">
    <property type="entry name" value="ABC_6TM_ABCB10_like"/>
    <property type="match status" value="1"/>
</dbReference>
<dbReference type="InterPro" id="IPR039421">
    <property type="entry name" value="Type_1_exporter"/>
</dbReference>
<dbReference type="PROSITE" id="PS51257">
    <property type="entry name" value="PROKAR_LIPOPROTEIN"/>
    <property type="match status" value="1"/>
</dbReference>
<feature type="transmembrane region" description="Helical" evidence="9">
    <location>
        <begin position="227"/>
        <end position="250"/>
    </location>
</feature>
<keyword evidence="3 9" id="KW-0812">Transmembrane</keyword>
<keyword evidence="13" id="KW-1185">Reference proteome</keyword>